<dbReference type="SMART" id="SM00228">
    <property type="entry name" value="PDZ"/>
    <property type="match status" value="1"/>
</dbReference>
<dbReference type="PRINTS" id="PR00834">
    <property type="entry name" value="PROTEASES2C"/>
</dbReference>
<sequence length="364" mass="39979">MIVLFLVFFCFLPSQNEITQSRDTAITRAIKRVSPSVASINVIQLKEVTTRSPFNDPFFQDFFPYELHRQKVKSSGSGVVVSPDGYVITNFHVVENALEIIITLPGGEEYEAVVIGTDSMTDLALLKLEGGNFPFATLGNSDELIIGEWVVALGNPYGLFDVNDQPTATAGIISAVNMDFGQQKSGQVFQNMIQTDAAINPGNSGGPLVNSRGEVVGINTFIFTGSKMSQGSIGIGFAMPINHAKNIAEELKTKGNIDRSYFTGIQVQPLNQRIIRYLDIPVKSGVIIIEIQKGSPAERAKLELADIILSVNGIQVKTAEDIKEIILNQDLRSGDELDIKIYRSNQEKTVTMKLGKVKMKSRYW</sequence>
<dbReference type="Gene3D" id="2.30.42.10">
    <property type="match status" value="1"/>
</dbReference>
<dbReference type="CDD" id="cd06779">
    <property type="entry name" value="cpPDZ_Deg_HtrA-like"/>
    <property type="match status" value="1"/>
</dbReference>
<keyword evidence="2" id="KW-0378">Hydrolase</keyword>
<protein>
    <recommendedName>
        <fullName evidence="3">PDZ domain-containing protein</fullName>
    </recommendedName>
</protein>
<dbReference type="EMBL" id="UINC01001426">
    <property type="protein sequence ID" value="SUZ80396.1"/>
    <property type="molecule type" value="Genomic_DNA"/>
</dbReference>
<feature type="domain" description="PDZ" evidence="3">
    <location>
        <begin position="246"/>
        <end position="326"/>
    </location>
</feature>
<evidence type="ECO:0000259" key="3">
    <source>
        <dbReference type="PROSITE" id="PS50106"/>
    </source>
</evidence>
<organism evidence="4">
    <name type="scientific">marine metagenome</name>
    <dbReference type="NCBI Taxonomy" id="408172"/>
    <lineage>
        <taxon>unclassified sequences</taxon>
        <taxon>metagenomes</taxon>
        <taxon>ecological metagenomes</taxon>
    </lineage>
</organism>
<dbReference type="AlphaFoldDB" id="A0A381QM08"/>
<accession>A0A381QM08</accession>
<dbReference type="GO" id="GO:0006508">
    <property type="term" value="P:proteolysis"/>
    <property type="evidence" value="ECO:0007669"/>
    <property type="project" value="UniProtKB-KW"/>
</dbReference>
<keyword evidence="1" id="KW-0645">Protease</keyword>
<proteinExistence type="predicted"/>
<dbReference type="InterPro" id="IPR001478">
    <property type="entry name" value="PDZ"/>
</dbReference>
<evidence type="ECO:0000313" key="4">
    <source>
        <dbReference type="EMBL" id="SUZ80396.1"/>
    </source>
</evidence>
<dbReference type="SUPFAM" id="SSF50494">
    <property type="entry name" value="Trypsin-like serine proteases"/>
    <property type="match status" value="1"/>
</dbReference>
<dbReference type="PROSITE" id="PS50106">
    <property type="entry name" value="PDZ"/>
    <property type="match status" value="1"/>
</dbReference>
<reference evidence="4" key="1">
    <citation type="submission" date="2018-05" db="EMBL/GenBank/DDBJ databases">
        <authorList>
            <person name="Lanie J.A."/>
            <person name="Ng W.-L."/>
            <person name="Kazmierczak K.M."/>
            <person name="Andrzejewski T.M."/>
            <person name="Davidsen T.M."/>
            <person name="Wayne K.J."/>
            <person name="Tettelin H."/>
            <person name="Glass J.I."/>
            <person name="Rusch D."/>
            <person name="Podicherti R."/>
            <person name="Tsui H.-C.T."/>
            <person name="Winkler M.E."/>
        </authorList>
    </citation>
    <scope>NUCLEOTIDE SEQUENCE</scope>
</reference>
<dbReference type="Pfam" id="PF13365">
    <property type="entry name" value="Trypsin_2"/>
    <property type="match status" value="1"/>
</dbReference>
<evidence type="ECO:0000256" key="1">
    <source>
        <dbReference type="ARBA" id="ARBA00022670"/>
    </source>
</evidence>
<dbReference type="InterPro" id="IPR009003">
    <property type="entry name" value="Peptidase_S1_PA"/>
</dbReference>
<dbReference type="InterPro" id="IPR051201">
    <property type="entry name" value="Chloro_Bact_Ser_Proteases"/>
</dbReference>
<dbReference type="PANTHER" id="PTHR43343:SF3">
    <property type="entry name" value="PROTEASE DO-LIKE 8, CHLOROPLASTIC"/>
    <property type="match status" value="1"/>
</dbReference>
<dbReference type="InterPro" id="IPR001940">
    <property type="entry name" value="Peptidase_S1C"/>
</dbReference>
<evidence type="ECO:0000256" key="2">
    <source>
        <dbReference type="ARBA" id="ARBA00022801"/>
    </source>
</evidence>
<dbReference type="GO" id="GO:0004252">
    <property type="term" value="F:serine-type endopeptidase activity"/>
    <property type="evidence" value="ECO:0007669"/>
    <property type="project" value="InterPro"/>
</dbReference>
<dbReference type="InterPro" id="IPR036034">
    <property type="entry name" value="PDZ_sf"/>
</dbReference>
<name>A0A381QM08_9ZZZZ</name>
<dbReference type="SUPFAM" id="SSF50156">
    <property type="entry name" value="PDZ domain-like"/>
    <property type="match status" value="1"/>
</dbReference>
<dbReference type="Pfam" id="PF13180">
    <property type="entry name" value="PDZ_2"/>
    <property type="match status" value="1"/>
</dbReference>
<gene>
    <name evidence="4" type="ORF">METZ01_LOCUS33250</name>
</gene>
<dbReference type="PANTHER" id="PTHR43343">
    <property type="entry name" value="PEPTIDASE S12"/>
    <property type="match status" value="1"/>
</dbReference>
<dbReference type="Gene3D" id="2.40.10.120">
    <property type="match status" value="1"/>
</dbReference>